<evidence type="ECO:0000256" key="2">
    <source>
        <dbReference type="ARBA" id="ARBA00022801"/>
    </source>
</evidence>
<dbReference type="InterPro" id="IPR000560">
    <property type="entry name" value="His_Pase_clade-2"/>
</dbReference>
<evidence type="ECO:0000313" key="3">
    <source>
        <dbReference type="EMBL" id="AYV77751.1"/>
    </source>
</evidence>
<dbReference type="EMBL" id="MK072066">
    <property type="protein sequence ID" value="AYV77751.1"/>
    <property type="molecule type" value="Genomic_DNA"/>
</dbReference>
<accession>A0A3G4ZUS4</accession>
<protein>
    <submittedName>
        <fullName evidence="3">Histidine phosphatase domain-containing protein</fullName>
    </submittedName>
</protein>
<dbReference type="SUPFAM" id="SSF53254">
    <property type="entry name" value="Phosphoglycerate mutase-like"/>
    <property type="match status" value="1"/>
</dbReference>
<comment type="similarity">
    <text evidence="1">Belongs to the histidine acid phosphatase family.</text>
</comment>
<dbReference type="Gene3D" id="3.40.50.1240">
    <property type="entry name" value="Phosphoglycerate mutase-like"/>
    <property type="match status" value="1"/>
</dbReference>
<evidence type="ECO:0000256" key="1">
    <source>
        <dbReference type="ARBA" id="ARBA00005375"/>
    </source>
</evidence>
<name>A0A3G4ZUS4_9VIRU</name>
<dbReference type="CDD" id="cd07040">
    <property type="entry name" value="HP"/>
    <property type="match status" value="1"/>
</dbReference>
<sequence length="401" mass="47702">MNYQIPCMQDPQLVTNNDDLRYYMFNKDHQLNFVRTKEKIILKSDRVCINKKYPQFCCPEGMEQYVVWSMDNKMGHADIIKNVSDLVNAKEKDYILWKGKKTNQYYNLILRNKIFNKISLRKLIIIARHSFRTPLTVLPKLEPWYEKDIPLTEKGKVFCEKYGRQIKDMYGDLLFNKDKKKVCMFYSSNTLRTIDSARHFVKGFNNDVKFDFHPIIEPVLSGDQTLAGPIFFEHLKSIKIELIKNELMGFNDVDKFNMHIFDVLGFKIINISDYYDVHSTLECYNRQGIAIPKKWTHDDMKKLERLCAYYYYKLYSNDQIIKIFTEPLTKQIDKFINESPVGFVYMSTHDSMVYPLALKYNKGKPLKVPDFCSSVRYEVWDQCIRIYYDDLLLVEQKNIIL</sequence>
<proteinExistence type="inferred from homology"/>
<dbReference type="PANTHER" id="PTHR11567:SF110">
    <property type="entry name" value="2-PHOSPHOXYLOSE PHOSPHATASE 1"/>
    <property type="match status" value="1"/>
</dbReference>
<reference evidence="3" key="1">
    <citation type="submission" date="2018-10" db="EMBL/GenBank/DDBJ databases">
        <title>Hidden diversity of soil giant viruses.</title>
        <authorList>
            <person name="Schulz F."/>
            <person name="Alteio L."/>
            <person name="Goudeau D."/>
            <person name="Ryan E.M."/>
            <person name="Malmstrom R.R."/>
            <person name="Blanchard J."/>
            <person name="Woyke T."/>
        </authorList>
    </citation>
    <scope>NUCLEOTIDE SEQUENCE</scope>
    <source>
        <strain evidence="3">EDV1</strain>
    </source>
</reference>
<organism evidence="3">
    <name type="scientific">Edafosvirus sp</name>
    <dbReference type="NCBI Taxonomy" id="2487765"/>
    <lineage>
        <taxon>Viruses</taxon>
        <taxon>Varidnaviria</taxon>
        <taxon>Bamfordvirae</taxon>
        <taxon>Nucleocytoviricota</taxon>
        <taxon>Megaviricetes</taxon>
        <taxon>Imitervirales</taxon>
        <taxon>Mimiviridae</taxon>
        <taxon>Klosneuvirinae</taxon>
    </lineage>
</organism>
<dbReference type="Pfam" id="PF00328">
    <property type="entry name" value="His_Phos_2"/>
    <property type="match status" value="1"/>
</dbReference>
<dbReference type="GO" id="GO:0016791">
    <property type="term" value="F:phosphatase activity"/>
    <property type="evidence" value="ECO:0007669"/>
    <property type="project" value="TreeGrafter"/>
</dbReference>
<dbReference type="PANTHER" id="PTHR11567">
    <property type="entry name" value="ACID PHOSPHATASE-RELATED"/>
    <property type="match status" value="1"/>
</dbReference>
<dbReference type="InterPro" id="IPR029033">
    <property type="entry name" value="His_PPase_superfam"/>
</dbReference>
<keyword evidence="2" id="KW-0378">Hydrolase</keyword>
<dbReference type="InterPro" id="IPR050645">
    <property type="entry name" value="Histidine_acid_phosphatase"/>
</dbReference>
<gene>
    <name evidence="3" type="ORF">Edafosvirus1_82</name>
</gene>